<reference evidence="6 7" key="1">
    <citation type="submission" date="2024-07" db="EMBL/GenBank/DDBJ databases">
        <title>Draft sequence of the Neodothiora populina.</title>
        <authorList>
            <person name="Drown D.D."/>
            <person name="Schuette U.S."/>
            <person name="Buechlein A.B."/>
            <person name="Rusch D.R."/>
            <person name="Winton L.W."/>
            <person name="Adams G.A."/>
        </authorList>
    </citation>
    <scope>NUCLEOTIDE SEQUENCE [LARGE SCALE GENOMIC DNA]</scope>
    <source>
        <strain evidence="6 7">CPC 39397</strain>
    </source>
</reference>
<dbReference type="Gene3D" id="3.90.245.10">
    <property type="entry name" value="Ribonucleoside hydrolase-like"/>
    <property type="match status" value="1"/>
</dbReference>
<dbReference type="EMBL" id="JBFMKM010000016">
    <property type="protein sequence ID" value="KAL1297095.1"/>
    <property type="molecule type" value="Genomic_DNA"/>
</dbReference>
<keyword evidence="7" id="KW-1185">Reference proteome</keyword>
<dbReference type="InterPro" id="IPR036452">
    <property type="entry name" value="Ribo_hydro-like"/>
</dbReference>
<accession>A0ABR3P470</accession>
<gene>
    <name evidence="6" type="ORF">AAFC00_004678</name>
</gene>
<dbReference type="GeneID" id="95978378"/>
<evidence type="ECO:0000256" key="1">
    <source>
        <dbReference type="ARBA" id="ARBA00009176"/>
    </source>
</evidence>
<keyword evidence="3" id="KW-0326">Glycosidase</keyword>
<dbReference type="RefSeq" id="XP_069196777.1">
    <property type="nucleotide sequence ID" value="XM_069344359.1"/>
</dbReference>
<feature type="transmembrane region" description="Helical" evidence="4">
    <location>
        <begin position="136"/>
        <end position="155"/>
    </location>
</feature>
<dbReference type="PANTHER" id="PTHR12304">
    <property type="entry name" value="INOSINE-URIDINE PREFERRING NUCLEOSIDE HYDROLASE"/>
    <property type="match status" value="1"/>
</dbReference>
<comment type="caution">
    <text evidence="6">The sequence shown here is derived from an EMBL/GenBank/DDBJ whole genome shotgun (WGS) entry which is preliminary data.</text>
</comment>
<evidence type="ECO:0000259" key="5">
    <source>
        <dbReference type="Pfam" id="PF01156"/>
    </source>
</evidence>
<name>A0ABR3P470_9PEZI</name>
<keyword evidence="4" id="KW-1133">Transmembrane helix</keyword>
<evidence type="ECO:0000313" key="7">
    <source>
        <dbReference type="Proteomes" id="UP001562354"/>
    </source>
</evidence>
<dbReference type="InterPro" id="IPR023186">
    <property type="entry name" value="IUNH"/>
</dbReference>
<protein>
    <recommendedName>
        <fullName evidence="5">Inosine/uridine-preferring nucleoside hydrolase domain-containing protein</fullName>
    </recommendedName>
</protein>
<organism evidence="6 7">
    <name type="scientific">Neodothiora populina</name>
    <dbReference type="NCBI Taxonomy" id="2781224"/>
    <lineage>
        <taxon>Eukaryota</taxon>
        <taxon>Fungi</taxon>
        <taxon>Dikarya</taxon>
        <taxon>Ascomycota</taxon>
        <taxon>Pezizomycotina</taxon>
        <taxon>Dothideomycetes</taxon>
        <taxon>Dothideomycetidae</taxon>
        <taxon>Dothideales</taxon>
        <taxon>Dothioraceae</taxon>
        <taxon>Neodothiora</taxon>
    </lineage>
</organism>
<proteinExistence type="inferred from homology"/>
<sequence length="376" mass="40418">MNEKTEAETRWRGNPANPIPVWLCCDTGHDDAFAILLAAQSPALKLLGVSTVYGNAPLSKTTYNTRAILKAIDREDVPVYPGASKPFCREAAAAPDIHGESGLDGTTHLPEPTVPAKTEPAVLAMYKALISQPPKTAWLVAVGAMTNVALLFAVYPDLADHIAGLSIMGGAVGGGFTDAPMGKIEGEGERVGNWSRWAEFNIYIDPESAHAIFSNPILAEKTTIAPIDLTHQMIATPEVIDNLLHGYGSQRENSVLRVLFKQILTFFAKTYADVFALVEGPPLHDPLAVAACFVPDLFNDEGGERFSVNVITAGEHGVDEITRDNSQCGRTVVSKLPEGEAGVRIPRGLRASVIWRILDLCMKQAEGENPKQVEAA</sequence>
<comment type="similarity">
    <text evidence="1">Belongs to the IUNH family.</text>
</comment>
<dbReference type="SUPFAM" id="SSF53590">
    <property type="entry name" value="Nucleoside hydrolase"/>
    <property type="match status" value="1"/>
</dbReference>
<keyword evidence="4" id="KW-0472">Membrane</keyword>
<dbReference type="PANTHER" id="PTHR12304:SF4">
    <property type="entry name" value="URIDINE NUCLEOSIDASE"/>
    <property type="match status" value="1"/>
</dbReference>
<dbReference type="InterPro" id="IPR001910">
    <property type="entry name" value="Inosine/uridine_hydrolase_dom"/>
</dbReference>
<evidence type="ECO:0000256" key="3">
    <source>
        <dbReference type="ARBA" id="ARBA00023295"/>
    </source>
</evidence>
<feature type="domain" description="Inosine/uridine-preferring nucleoside hydrolase" evidence="5">
    <location>
        <begin position="21"/>
        <end position="347"/>
    </location>
</feature>
<dbReference type="CDD" id="cd02651">
    <property type="entry name" value="nuc_hydro_IU_UC_XIUA"/>
    <property type="match status" value="1"/>
</dbReference>
<evidence type="ECO:0000256" key="2">
    <source>
        <dbReference type="ARBA" id="ARBA00022801"/>
    </source>
</evidence>
<evidence type="ECO:0000313" key="6">
    <source>
        <dbReference type="EMBL" id="KAL1297095.1"/>
    </source>
</evidence>
<dbReference type="Proteomes" id="UP001562354">
    <property type="component" value="Unassembled WGS sequence"/>
</dbReference>
<keyword evidence="2" id="KW-0378">Hydrolase</keyword>
<keyword evidence="4" id="KW-0812">Transmembrane</keyword>
<evidence type="ECO:0000256" key="4">
    <source>
        <dbReference type="SAM" id="Phobius"/>
    </source>
</evidence>
<dbReference type="Pfam" id="PF01156">
    <property type="entry name" value="IU_nuc_hydro"/>
    <property type="match status" value="1"/>
</dbReference>